<dbReference type="PIRSF" id="PIRSF000521">
    <property type="entry name" value="Transaminase_4ab_Lys_Orn"/>
    <property type="match status" value="1"/>
</dbReference>
<dbReference type="NCBIfam" id="NF002325">
    <property type="entry name" value="PRK01278.1"/>
    <property type="match status" value="1"/>
</dbReference>
<dbReference type="EC" id="2.6.1.11" evidence="5"/>
<feature type="binding site" evidence="5">
    <location>
        <position position="134"/>
    </location>
    <ligand>
        <name>pyridoxal 5'-phosphate</name>
        <dbReference type="ChEBI" id="CHEBI:597326"/>
    </ligand>
</feature>
<comment type="subcellular location">
    <subcellularLocation>
        <location evidence="5">Cytoplasm</location>
    </subcellularLocation>
</comment>
<dbReference type="PANTHER" id="PTHR11986:SF79">
    <property type="entry name" value="ACETYLORNITHINE AMINOTRANSFERASE, MITOCHONDRIAL"/>
    <property type="match status" value="1"/>
</dbReference>
<comment type="catalytic activity">
    <reaction evidence="5">
        <text>N(2)-acetyl-L-ornithine + 2-oxoglutarate = N-acetyl-L-glutamate 5-semialdehyde + L-glutamate</text>
        <dbReference type="Rhea" id="RHEA:18049"/>
        <dbReference type="ChEBI" id="CHEBI:16810"/>
        <dbReference type="ChEBI" id="CHEBI:29123"/>
        <dbReference type="ChEBI" id="CHEBI:29985"/>
        <dbReference type="ChEBI" id="CHEBI:57805"/>
        <dbReference type="EC" id="2.6.1.11"/>
    </reaction>
</comment>
<evidence type="ECO:0000256" key="4">
    <source>
        <dbReference type="ARBA" id="ARBA00022898"/>
    </source>
</evidence>
<comment type="miscellaneous">
    <text evidence="5">May also have succinyldiaminopimelate aminotransferase activity, thus carrying out the corresponding step in lysine biosynthesis.</text>
</comment>
<feature type="modified residue" description="N6-(pyridoxal phosphate)lysine" evidence="5">
    <location>
        <position position="248"/>
    </location>
</feature>
<evidence type="ECO:0000256" key="1">
    <source>
        <dbReference type="ARBA" id="ARBA00022576"/>
    </source>
</evidence>
<comment type="caution">
    <text evidence="6">The sequence shown here is derived from an EMBL/GenBank/DDBJ whole genome shotgun (WGS) entry which is preliminary data.</text>
</comment>
<feature type="binding site" evidence="5">
    <location>
        <position position="137"/>
    </location>
    <ligand>
        <name>N(2)-acetyl-L-ornithine</name>
        <dbReference type="ChEBI" id="CHEBI:57805"/>
    </ligand>
</feature>
<name>A0A2K1NY40_9BACT</name>
<feature type="binding site" evidence="5">
    <location>
        <position position="276"/>
    </location>
    <ligand>
        <name>pyridoxal 5'-phosphate</name>
        <dbReference type="ChEBI" id="CHEBI:597326"/>
    </ligand>
</feature>
<evidence type="ECO:0000313" key="7">
    <source>
        <dbReference type="Proteomes" id="UP000236434"/>
    </source>
</evidence>
<keyword evidence="1 5" id="KW-0032">Aminotransferase</keyword>
<dbReference type="Pfam" id="PF00202">
    <property type="entry name" value="Aminotran_3"/>
    <property type="match status" value="1"/>
</dbReference>
<dbReference type="FunFam" id="3.40.640.10:FF:000004">
    <property type="entry name" value="Acetylornithine aminotransferase"/>
    <property type="match status" value="1"/>
</dbReference>
<accession>A0A2K1NY40</accession>
<dbReference type="InterPro" id="IPR015422">
    <property type="entry name" value="PyrdxlP-dep_Trfase_small"/>
</dbReference>
<reference evidence="6 7" key="1">
    <citation type="submission" date="2013-12" db="EMBL/GenBank/DDBJ databases">
        <title>Comparative genomics of Petrotoga isolates.</title>
        <authorList>
            <person name="Nesbo C.L."/>
            <person name="Charchuk R."/>
            <person name="Chow K."/>
        </authorList>
    </citation>
    <scope>NUCLEOTIDE SEQUENCE [LARGE SCALE GENOMIC DNA]</scope>
    <source>
        <strain evidence="6 7">DSM 13574</strain>
    </source>
</reference>
<dbReference type="InterPro" id="IPR004636">
    <property type="entry name" value="AcOrn/SuccOrn_fam"/>
</dbReference>
<dbReference type="Gene3D" id="3.90.1150.10">
    <property type="entry name" value="Aspartate Aminotransferase, domain 1"/>
    <property type="match status" value="1"/>
</dbReference>
<feature type="binding site" evidence="5">
    <location>
        <begin position="219"/>
        <end position="222"/>
    </location>
    <ligand>
        <name>pyridoxal 5'-phosphate</name>
        <dbReference type="ChEBI" id="CHEBI:597326"/>
    </ligand>
</feature>
<dbReference type="GO" id="GO:0006526">
    <property type="term" value="P:L-arginine biosynthetic process"/>
    <property type="evidence" value="ECO:0007669"/>
    <property type="project" value="UniProtKB-UniRule"/>
</dbReference>
<dbReference type="AlphaFoldDB" id="A0A2K1NY40"/>
<dbReference type="RefSeq" id="WP_103067370.1">
    <property type="nucleotide sequence ID" value="NZ_AZRL01000021.1"/>
</dbReference>
<comment type="pathway">
    <text evidence="5">Amino-acid biosynthesis; L-arginine biosynthesis; N(2)-acetyl-L-ornithine from L-glutamate: step 4/4.</text>
</comment>
<dbReference type="GO" id="GO:0042802">
    <property type="term" value="F:identical protein binding"/>
    <property type="evidence" value="ECO:0007669"/>
    <property type="project" value="TreeGrafter"/>
</dbReference>
<dbReference type="InterPro" id="IPR015421">
    <property type="entry name" value="PyrdxlP-dep_Trfase_major"/>
</dbReference>
<gene>
    <name evidence="5" type="primary">argD</name>
    <name evidence="6" type="ORF">X929_07555</name>
</gene>
<sequence length="394" mass="43578">MTISEDKKYVMNTYSRFPITLVQGKGIKVWDENGNEYLDFVAGIAVNALGHSHSAIVESVKSQVDKLIHISNLYWNSNQIELAKMICEKSFGKSVFFCNSGAEANEAAIKLARKYGRTKYNGRRYKIITAKNSFHGRTYGALTATAQPKYHKNFEPLLEGFESVEYNDINSLKSAIDENTCAVMLEVIQGEGGINEAKDEYLQQVRKLCDENDLLLIFDEVQTGIGRTGKLFAYEHSGVVPDVMTLAKALGGGFPIGVLVVNEKADVFTPGDHGSTFGGNPLACAVGMAVMKNVAQESFLNMVKENGEFFKNQLLAMKEKHSIIDKVKGKGLMIGVKLDIEDGSDIVKKAMEKGLLINLLNHNVLRFVPPLIITKEEIAKGMNILEEVFLEMGY</sequence>
<dbReference type="NCBIfam" id="NF002874">
    <property type="entry name" value="PRK03244.1"/>
    <property type="match status" value="1"/>
</dbReference>
<dbReference type="NCBIfam" id="TIGR00707">
    <property type="entry name" value="argD"/>
    <property type="match status" value="1"/>
</dbReference>
<dbReference type="InterPro" id="IPR049704">
    <property type="entry name" value="Aminotrans_3_PPA_site"/>
</dbReference>
<keyword evidence="3 5" id="KW-0808">Transferase</keyword>
<evidence type="ECO:0000256" key="3">
    <source>
        <dbReference type="ARBA" id="ARBA00022679"/>
    </source>
</evidence>
<dbReference type="InterPro" id="IPR005814">
    <property type="entry name" value="Aminotrans_3"/>
</dbReference>
<protein>
    <recommendedName>
        <fullName evidence="5">Acetylornithine aminotransferase</fullName>
        <shortName evidence="5">ACOAT</shortName>
        <ecNumber evidence="5">2.6.1.11</ecNumber>
    </recommendedName>
</protein>
<keyword evidence="5" id="KW-0963">Cytoplasm</keyword>
<dbReference type="GO" id="GO:0030170">
    <property type="term" value="F:pyridoxal phosphate binding"/>
    <property type="evidence" value="ECO:0007669"/>
    <property type="project" value="InterPro"/>
</dbReference>
<feature type="binding site" evidence="5">
    <location>
        <begin position="101"/>
        <end position="102"/>
    </location>
    <ligand>
        <name>pyridoxal 5'-phosphate</name>
        <dbReference type="ChEBI" id="CHEBI:597326"/>
    </ligand>
</feature>
<evidence type="ECO:0000256" key="5">
    <source>
        <dbReference type="HAMAP-Rule" id="MF_01107"/>
    </source>
</evidence>
<dbReference type="UniPathway" id="UPA00068">
    <property type="reaction ID" value="UER00109"/>
</dbReference>
<comment type="similarity">
    <text evidence="5">Belongs to the class-III pyridoxal-phosphate-dependent aminotransferase family. ArgD subfamily.</text>
</comment>
<dbReference type="OrthoDB" id="9801052at2"/>
<feature type="binding site" evidence="5">
    <location>
        <position position="275"/>
    </location>
    <ligand>
        <name>N(2)-acetyl-L-ornithine</name>
        <dbReference type="ChEBI" id="CHEBI:57805"/>
    </ligand>
</feature>
<keyword evidence="5" id="KW-0055">Arginine biosynthesis</keyword>
<proteinExistence type="inferred from homology"/>
<dbReference type="PANTHER" id="PTHR11986">
    <property type="entry name" value="AMINOTRANSFERASE CLASS III"/>
    <property type="match status" value="1"/>
</dbReference>
<dbReference type="Gene3D" id="3.40.640.10">
    <property type="entry name" value="Type I PLP-dependent aspartate aminotransferase-like (Major domain)"/>
    <property type="match status" value="1"/>
</dbReference>
<dbReference type="Proteomes" id="UP000236434">
    <property type="component" value="Unassembled WGS sequence"/>
</dbReference>
<keyword evidence="2 5" id="KW-0028">Amino-acid biosynthesis</keyword>
<dbReference type="CDD" id="cd00610">
    <property type="entry name" value="OAT_like"/>
    <property type="match status" value="1"/>
</dbReference>
<comment type="subunit">
    <text evidence="5">Homodimer.</text>
</comment>
<comment type="cofactor">
    <cofactor evidence="5">
        <name>pyridoxal 5'-phosphate</name>
        <dbReference type="ChEBI" id="CHEBI:597326"/>
    </cofactor>
    <text evidence="5">Binds 1 pyridoxal phosphate per subunit.</text>
</comment>
<evidence type="ECO:0000313" key="6">
    <source>
        <dbReference type="EMBL" id="PNR95451.1"/>
    </source>
</evidence>
<dbReference type="SUPFAM" id="SSF53383">
    <property type="entry name" value="PLP-dependent transferases"/>
    <property type="match status" value="1"/>
</dbReference>
<organism evidence="6 7">
    <name type="scientific">Petrotoga olearia DSM 13574</name>
    <dbReference type="NCBI Taxonomy" id="1122955"/>
    <lineage>
        <taxon>Bacteria</taxon>
        <taxon>Thermotogati</taxon>
        <taxon>Thermotogota</taxon>
        <taxon>Thermotogae</taxon>
        <taxon>Petrotogales</taxon>
        <taxon>Petrotogaceae</taxon>
        <taxon>Petrotoga</taxon>
    </lineage>
</organism>
<dbReference type="InterPro" id="IPR050103">
    <property type="entry name" value="Class-III_PLP-dep_AT"/>
</dbReference>
<dbReference type="EMBL" id="AZRL01000021">
    <property type="protein sequence ID" value="PNR95451.1"/>
    <property type="molecule type" value="Genomic_DNA"/>
</dbReference>
<dbReference type="InterPro" id="IPR015424">
    <property type="entry name" value="PyrdxlP-dep_Trfase"/>
</dbReference>
<dbReference type="GO" id="GO:0003992">
    <property type="term" value="F:N2-acetyl-L-ornithine:2-oxoglutarate 5-aminotransferase activity"/>
    <property type="evidence" value="ECO:0007669"/>
    <property type="project" value="UniProtKB-UniRule"/>
</dbReference>
<dbReference type="GO" id="GO:0005737">
    <property type="term" value="C:cytoplasm"/>
    <property type="evidence" value="ECO:0007669"/>
    <property type="project" value="UniProtKB-SubCell"/>
</dbReference>
<dbReference type="PROSITE" id="PS00600">
    <property type="entry name" value="AA_TRANSFER_CLASS_3"/>
    <property type="match status" value="1"/>
</dbReference>
<evidence type="ECO:0000256" key="2">
    <source>
        <dbReference type="ARBA" id="ARBA00022605"/>
    </source>
</evidence>
<dbReference type="HAMAP" id="MF_01107">
    <property type="entry name" value="ArgD_aminotrans_3"/>
    <property type="match status" value="1"/>
</dbReference>
<keyword evidence="4 5" id="KW-0663">Pyridoxal phosphate</keyword>